<dbReference type="STRING" id="1108044.GOOTI_031_00070"/>
<reference evidence="7" key="1">
    <citation type="submission" date="2012-02" db="EMBL/GenBank/DDBJ databases">
        <title>Whole genome shotgun sequence of Gordonia otitidis NBRC 100426.</title>
        <authorList>
            <person name="Yoshida I."/>
            <person name="Hosoyama A."/>
            <person name="Tsuchikane K."/>
            <person name="Katsumata H."/>
            <person name="Yamazaki S."/>
            <person name="Fujita N."/>
        </authorList>
    </citation>
    <scope>NUCLEOTIDE SEQUENCE [LARGE SCALE GENOMIC DNA]</scope>
    <source>
        <strain evidence="7">NBRC 100426</strain>
    </source>
</reference>
<evidence type="ECO:0000256" key="3">
    <source>
        <dbReference type="ARBA" id="ARBA00022989"/>
    </source>
</evidence>
<sequence>MSQTLPPYEKDRSPVSGATVPWRRAGLFMALTFSALQMLNEIGTMMAIPLYNSMSASLHLSPGQATWALLSTTIFGAATIALLAKAGDQFGHRRLMVWCLLGITLGYVISALAPSFAILLVGRALTGIMAGQALCIGILNDRLTGTDKRKAIAIIAGGQAIGVFFGFALGGLLLDLGGTWRTAFWVGGALTVVSLVAFLRWGADSDAAHKQLGHRPHLDVVGVSLLGIGLTVMCIGIAQSTSWGVWSAQTIGFVVIGIVVFALSLVWESRIKEPLLDVRDLLGRNLTPAYVVFLTLGVCGMLLFNLMMAWAQLPAQLVGYGLGYTPLRAAFLFLPMTVAGLLAAKTVPALVHRFSVNHALVGGGLAMGIAFLILRLDHHNVGIVCTAIFLYGFAYTTLLSTAISVIASEARHGKSAGTASLYVAMALSASSLGGAIFAAIIAGNSSLVSVPGSSPIPVPTPDAFDIGFTIAAVAAVVAVAAGVIIRPNRHIEVTAGH</sequence>
<comment type="caution">
    <text evidence="7">The sequence shown here is derived from an EMBL/GenBank/DDBJ whole genome shotgun (WGS) entry which is preliminary data.</text>
</comment>
<feature type="transmembrane region" description="Helical" evidence="5">
    <location>
        <begin position="95"/>
        <end position="113"/>
    </location>
</feature>
<feature type="transmembrane region" description="Helical" evidence="5">
    <location>
        <begin position="180"/>
        <end position="199"/>
    </location>
</feature>
<feature type="transmembrane region" description="Helical" evidence="5">
    <location>
        <begin position="220"/>
        <end position="240"/>
    </location>
</feature>
<organism evidence="7 8">
    <name type="scientific">Gordonia otitidis (strain DSM 44809 / CCUG 52243 / JCM 12355 / NBRC 100426 / IFM 10032)</name>
    <dbReference type="NCBI Taxonomy" id="1108044"/>
    <lineage>
        <taxon>Bacteria</taxon>
        <taxon>Bacillati</taxon>
        <taxon>Actinomycetota</taxon>
        <taxon>Actinomycetes</taxon>
        <taxon>Mycobacteriales</taxon>
        <taxon>Gordoniaceae</taxon>
        <taxon>Gordonia</taxon>
    </lineage>
</organism>
<feature type="transmembrane region" description="Helical" evidence="5">
    <location>
        <begin position="356"/>
        <end position="375"/>
    </location>
</feature>
<dbReference type="Pfam" id="PF07690">
    <property type="entry name" value="MFS_1"/>
    <property type="match status" value="1"/>
</dbReference>
<dbReference type="SUPFAM" id="SSF103473">
    <property type="entry name" value="MFS general substrate transporter"/>
    <property type="match status" value="1"/>
</dbReference>
<evidence type="ECO:0000259" key="6">
    <source>
        <dbReference type="PROSITE" id="PS50850"/>
    </source>
</evidence>
<feature type="domain" description="Major facilitator superfamily (MFS) profile" evidence="6">
    <location>
        <begin position="27"/>
        <end position="490"/>
    </location>
</feature>
<feature type="transmembrane region" description="Helical" evidence="5">
    <location>
        <begin position="119"/>
        <end position="139"/>
    </location>
</feature>
<keyword evidence="2 5" id="KW-0812">Transmembrane</keyword>
<evidence type="ECO:0000256" key="1">
    <source>
        <dbReference type="ARBA" id="ARBA00004651"/>
    </source>
</evidence>
<feature type="transmembrane region" description="Helical" evidence="5">
    <location>
        <begin position="463"/>
        <end position="485"/>
    </location>
</feature>
<dbReference type="PANTHER" id="PTHR42718:SF35">
    <property type="entry name" value="BLL0718 PROTEIN"/>
    <property type="match status" value="1"/>
</dbReference>
<dbReference type="EMBL" id="BAFB01000031">
    <property type="protein sequence ID" value="GAB32860.1"/>
    <property type="molecule type" value="Genomic_DNA"/>
</dbReference>
<feature type="transmembrane region" description="Helical" evidence="5">
    <location>
        <begin position="151"/>
        <end position="174"/>
    </location>
</feature>
<accession>H5THA2</accession>
<evidence type="ECO:0000256" key="5">
    <source>
        <dbReference type="SAM" id="Phobius"/>
    </source>
</evidence>
<gene>
    <name evidence="7" type="ORF">GOOTI_031_00070</name>
</gene>
<keyword evidence="3 5" id="KW-1133">Transmembrane helix</keyword>
<dbReference type="RefSeq" id="WP_007237122.1">
    <property type="nucleotide sequence ID" value="NZ_BAFB01000031.1"/>
</dbReference>
<evidence type="ECO:0000313" key="8">
    <source>
        <dbReference type="Proteomes" id="UP000005038"/>
    </source>
</evidence>
<dbReference type="InterPro" id="IPR011701">
    <property type="entry name" value="MFS"/>
</dbReference>
<feature type="transmembrane region" description="Helical" evidence="5">
    <location>
        <begin position="381"/>
        <end position="407"/>
    </location>
</feature>
<feature type="transmembrane region" description="Helical" evidence="5">
    <location>
        <begin position="419"/>
        <end position="443"/>
    </location>
</feature>
<comment type="subcellular location">
    <subcellularLocation>
        <location evidence="1">Cell membrane</location>
        <topology evidence="1">Multi-pass membrane protein</topology>
    </subcellularLocation>
</comment>
<feature type="transmembrane region" description="Helical" evidence="5">
    <location>
        <begin position="64"/>
        <end position="83"/>
    </location>
</feature>
<name>H5THA2_GORO1</name>
<dbReference type="InterPro" id="IPR020846">
    <property type="entry name" value="MFS_dom"/>
</dbReference>
<dbReference type="InterPro" id="IPR036259">
    <property type="entry name" value="MFS_trans_sf"/>
</dbReference>
<evidence type="ECO:0000256" key="4">
    <source>
        <dbReference type="ARBA" id="ARBA00023136"/>
    </source>
</evidence>
<dbReference type="GO" id="GO:0005886">
    <property type="term" value="C:plasma membrane"/>
    <property type="evidence" value="ECO:0007669"/>
    <property type="project" value="UniProtKB-SubCell"/>
</dbReference>
<evidence type="ECO:0000313" key="7">
    <source>
        <dbReference type="EMBL" id="GAB32860.1"/>
    </source>
</evidence>
<dbReference type="PROSITE" id="PS50850">
    <property type="entry name" value="MFS"/>
    <property type="match status" value="1"/>
</dbReference>
<protein>
    <recommendedName>
        <fullName evidence="6">Major facilitator superfamily (MFS) profile domain-containing protein</fullName>
    </recommendedName>
</protein>
<feature type="transmembrane region" description="Helical" evidence="5">
    <location>
        <begin position="288"/>
        <end position="313"/>
    </location>
</feature>
<dbReference type="Gene3D" id="1.20.1250.20">
    <property type="entry name" value="MFS general substrate transporter like domains"/>
    <property type="match status" value="2"/>
</dbReference>
<dbReference type="GO" id="GO:0022857">
    <property type="term" value="F:transmembrane transporter activity"/>
    <property type="evidence" value="ECO:0007669"/>
    <property type="project" value="InterPro"/>
</dbReference>
<feature type="transmembrane region" description="Helical" evidence="5">
    <location>
        <begin position="246"/>
        <end position="267"/>
    </location>
</feature>
<evidence type="ECO:0000256" key="2">
    <source>
        <dbReference type="ARBA" id="ARBA00022692"/>
    </source>
</evidence>
<dbReference type="AlphaFoldDB" id="H5THA2"/>
<keyword evidence="4 5" id="KW-0472">Membrane</keyword>
<dbReference type="PANTHER" id="PTHR42718">
    <property type="entry name" value="MAJOR FACILITATOR SUPERFAMILY MULTIDRUG TRANSPORTER MFSC"/>
    <property type="match status" value="1"/>
</dbReference>
<proteinExistence type="predicted"/>
<feature type="transmembrane region" description="Helical" evidence="5">
    <location>
        <begin position="27"/>
        <end position="52"/>
    </location>
</feature>
<feature type="transmembrane region" description="Helical" evidence="5">
    <location>
        <begin position="325"/>
        <end position="344"/>
    </location>
</feature>
<keyword evidence="8" id="KW-1185">Reference proteome</keyword>
<dbReference type="Proteomes" id="UP000005038">
    <property type="component" value="Unassembled WGS sequence"/>
</dbReference>